<dbReference type="OrthoDB" id="10258156at2759"/>
<dbReference type="GeneID" id="118267781"/>
<dbReference type="PANTHER" id="PTHR12496">
    <property type="entry name" value="CGI-41 METHYLTRANSFERASE"/>
    <property type="match status" value="1"/>
</dbReference>
<reference evidence="3" key="1">
    <citation type="submission" date="2025-08" db="UniProtKB">
        <authorList>
            <consortium name="RefSeq"/>
        </authorList>
    </citation>
    <scope>IDENTIFICATION</scope>
    <source>
        <tissue evidence="3">Whole larval tissue</tissue>
    </source>
</reference>
<dbReference type="Pfam" id="PF13679">
    <property type="entry name" value="Methyltransf_32"/>
    <property type="match status" value="1"/>
</dbReference>
<evidence type="ECO:0000313" key="2">
    <source>
        <dbReference type="Proteomes" id="UP000829999"/>
    </source>
</evidence>
<name>A0A9R0D2M1_SPOFR</name>
<evidence type="ECO:0000313" key="3">
    <source>
        <dbReference type="RefSeq" id="XP_035437859.2"/>
    </source>
</evidence>
<keyword evidence="2" id="KW-1185">Reference proteome</keyword>
<organism evidence="2 3">
    <name type="scientific">Spodoptera frugiperda</name>
    <name type="common">Fall armyworm</name>
    <dbReference type="NCBI Taxonomy" id="7108"/>
    <lineage>
        <taxon>Eukaryota</taxon>
        <taxon>Metazoa</taxon>
        <taxon>Ecdysozoa</taxon>
        <taxon>Arthropoda</taxon>
        <taxon>Hexapoda</taxon>
        <taxon>Insecta</taxon>
        <taxon>Pterygota</taxon>
        <taxon>Neoptera</taxon>
        <taxon>Endopterygota</taxon>
        <taxon>Lepidoptera</taxon>
        <taxon>Glossata</taxon>
        <taxon>Ditrysia</taxon>
        <taxon>Noctuoidea</taxon>
        <taxon>Noctuidae</taxon>
        <taxon>Amphipyrinae</taxon>
        <taxon>Spodoptera</taxon>
    </lineage>
</organism>
<proteinExistence type="predicted"/>
<dbReference type="AlphaFoldDB" id="A0A9R0D2M1"/>
<dbReference type="PANTHER" id="PTHR12496:SF9">
    <property type="entry name" value="METHYLTRANSFERASE-LIKE PROTEIN 25-RELATED"/>
    <property type="match status" value="1"/>
</dbReference>
<protein>
    <submittedName>
        <fullName evidence="3">Probable methyltransferase-like protein 25</fullName>
    </submittedName>
</protein>
<evidence type="ECO:0000259" key="1">
    <source>
        <dbReference type="Pfam" id="PF13679"/>
    </source>
</evidence>
<feature type="domain" description="Methyltransferase" evidence="1">
    <location>
        <begin position="140"/>
        <end position="305"/>
    </location>
</feature>
<dbReference type="InterPro" id="IPR052220">
    <property type="entry name" value="METTL25"/>
</dbReference>
<gene>
    <name evidence="3" type="primary">LOC118267781</name>
</gene>
<accession>A0A9R0D2M1</accession>
<dbReference type="Proteomes" id="UP000829999">
    <property type="component" value="Chromosome 6"/>
</dbReference>
<dbReference type="RefSeq" id="XP_035437859.2">
    <property type="nucleotide sequence ID" value="XM_035581966.2"/>
</dbReference>
<dbReference type="InterPro" id="IPR025714">
    <property type="entry name" value="Methyltranfer_dom"/>
</dbReference>
<sequence>MMQESHFEDSKSSMNTRILKIRNHIDCITKYLTPLLPIANCHMVEFLTQNHWDKLLPVPLRDTLNGLQLNEALEQFWTAAASKEIKDNSILSNWIHTARSHCVSVNNDYCLSAEQLRERIRAWGGEIQPEIRVKEFMTSKKSYEVQTMSPLVASLHAASGAHCCVEAGGGRGQLPVALCLAYSVPSLTLDCDAQAVAAAPHRIRIIQKQWHAIAKRIKNGIEERIDEGINKNLHRFAAAYITEHTDIASIVRDKFPEFVDRDVKLLLTGLHTCGNLGPDSLRIFVQQSSTAAVFNVPCCYHLLTEAVDGQLFDVFQRDYGGEDTRQGFPMSEYMRGYNLGRNARMLAAQSIDRVVNERQLPSTSLLYRALLQDIIQKKLPNHKISEGKLKRITPKCQTFQQYFKMADEILKLELYDSLPDSFFTDIQNKMDCQWKKLVLFYLVRLCLAQVVESLILLDRLLFLFENGFDNVYLVKLFDPVLSPRCHSIVAVR</sequence>